<reference evidence="5" key="1">
    <citation type="journal article" date="2013" name="Glycobiology">
        <title>The O-specific polysaccharide structure and gene cluster of serotype O:12 of the Yersinia pseudotuberculosis complex, and the identification of a novel L-quinovose biosynthesis gene.</title>
        <authorList>
            <person name="De Castro C."/>
            <person name="Kenyon J.J."/>
            <person name="Cunneen M.M."/>
            <person name="Molinaro A."/>
            <person name="Holst O."/>
            <person name="Skurnik M."/>
            <person name="Reeves P.R."/>
        </authorList>
    </citation>
    <scope>NUCLEOTIDE SEQUENCE</scope>
    <source>
        <strain evidence="5">MW864-2</strain>
    </source>
</reference>
<proteinExistence type="inferred from homology"/>
<feature type="transmembrane region" description="Helical" evidence="3">
    <location>
        <begin position="253"/>
        <end position="275"/>
    </location>
</feature>
<evidence type="ECO:0000256" key="2">
    <source>
        <dbReference type="ARBA" id="ARBA00007637"/>
    </source>
</evidence>
<evidence type="ECO:0000256" key="3">
    <source>
        <dbReference type="SAM" id="Phobius"/>
    </source>
</evidence>
<feature type="domain" description="NAD-dependent epimerase/dehydratase" evidence="4">
    <location>
        <begin position="7"/>
        <end position="174"/>
    </location>
</feature>
<protein>
    <submittedName>
        <fullName evidence="5">Qui</fullName>
    </submittedName>
</protein>
<dbReference type="Gene3D" id="3.40.50.720">
    <property type="entry name" value="NAD(P)-binding Rossmann-like Domain"/>
    <property type="match status" value="1"/>
</dbReference>
<dbReference type="EMBL" id="JX454603">
    <property type="protein sequence ID" value="AFV46138.1"/>
    <property type="molecule type" value="Genomic_DNA"/>
</dbReference>
<dbReference type="InterPro" id="IPR036291">
    <property type="entry name" value="NAD(P)-bd_dom_sf"/>
</dbReference>
<name>K4NRH2_9GAMM</name>
<keyword evidence="3" id="KW-0812">Transmembrane</keyword>
<keyword evidence="3" id="KW-1133">Transmembrane helix</keyword>
<keyword evidence="3" id="KW-0472">Membrane</keyword>
<dbReference type="InterPro" id="IPR001509">
    <property type="entry name" value="Epimerase_deHydtase"/>
</dbReference>
<dbReference type="PANTHER" id="PTHR43000">
    <property type="entry name" value="DTDP-D-GLUCOSE 4,6-DEHYDRATASE-RELATED"/>
    <property type="match status" value="1"/>
</dbReference>
<sequence length="327" mass="37306">MVNMNKVLVTGGSGFIGTNVVSRLLDMKYHVLNIDIKPPIKSEHLFCYKYIDMKSFSQLREAIADFEPNMILHLAARTDLNGKKLSDYEDNIIPVENLCKIITNSPFVNRVIFTSSMLVCRAGYIPADSEDYCPTTVYGESKVETENIVKKYKNLLPSFCIVRPTSIWGPWFKEPYRDFFDMVLAGRFFRIGKPSCTKTYGYVGNTVNQIISLLSFKEEKSNDNVYYLGDSPPNNIDDWSVKISELAEKRKPIILPFFLLKVAALIGDLLISVGVKFPLSSFRLKNMTTNNVLDCTKVISCNKWEPIPLEHGIKATLNWMKEYKVMK</sequence>
<dbReference type="AlphaFoldDB" id="K4NRH2"/>
<dbReference type="Pfam" id="PF01370">
    <property type="entry name" value="Epimerase"/>
    <property type="match status" value="1"/>
</dbReference>
<gene>
    <name evidence="5" type="primary">qui</name>
</gene>
<organism evidence="5">
    <name type="scientific">Yersinia similis</name>
    <dbReference type="NCBI Taxonomy" id="367190"/>
    <lineage>
        <taxon>Bacteria</taxon>
        <taxon>Pseudomonadati</taxon>
        <taxon>Pseudomonadota</taxon>
        <taxon>Gammaproteobacteria</taxon>
        <taxon>Enterobacterales</taxon>
        <taxon>Yersiniaceae</taxon>
        <taxon>Yersinia</taxon>
    </lineage>
</organism>
<comment type="pathway">
    <text evidence="1">Bacterial outer membrane biogenesis; LPS O-antigen biosynthesis.</text>
</comment>
<evidence type="ECO:0000259" key="4">
    <source>
        <dbReference type="Pfam" id="PF01370"/>
    </source>
</evidence>
<evidence type="ECO:0000313" key="5">
    <source>
        <dbReference type="EMBL" id="AFV46138.1"/>
    </source>
</evidence>
<dbReference type="SUPFAM" id="SSF51735">
    <property type="entry name" value="NAD(P)-binding Rossmann-fold domains"/>
    <property type="match status" value="1"/>
</dbReference>
<evidence type="ECO:0000256" key="1">
    <source>
        <dbReference type="ARBA" id="ARBA00005125"/>
    </source>
</evidence>
<accession>K4NRH2</accession>
<comment type="similarity">
    <text evidence="2">Belongs to the NAD(P)-dependent epimerase/dehydratase family.</text>
</comment>